<evidence type="ECO:0000256" key="5">
    <source>
        <dbReference type="ARBA" id="ARBA00022475"/>
    </source>
</evidence>
<comment type="caution">
    <text evidence="12">The sequence shown here is derived from an EMBL/GenBank/DDBJ whole genome shotgun (WGS) entry which is preliminary data.</text>
</comment>
<keyword evidence="8 11" id="KW-1133">Transmembrane helix</keyword>
<dbReference type="Pfam" id="PF02699">
    <property type="entry name" value="YajC"/>
    <property type="match status" value="1"/>
</dbReference>
<evidence type="ECO:0000256" key="2">
    <source>
        <dbReference type="ARBA" id="ARBA00006742"/>
    </source>
</evidence>
<accession>A0ABP9UVH2</accession>
<evidence type="ECO:0000313" key="13">
    <source>
        <dbReference type="Proteomes" id="UP001476282"/>
    </source>
</evidence>
<sequence>MTMLLALQFLAADPAPKPGGGILSSQLLMPILLIVMFYFLLIRPQQKQRKELQARINSLKTGDRVITTAGIHALVHHIKDKTVTLKVAEGTMIEFDKQAIASVHKKDGAVTEDKVAETK</sequence>
<name>A0ABP9UVH2_9BACT</name>
<keyword evidence="5" id="KW-1003">Cell membrane</keyword>
<keyword evidence="6 11" id="KW-0812">Transmembrane</keyword>
<dbReference type="NCBIfam" id="TIGR00739">
    <property type="entry name" value="yajC"/>
    <property type="match status" value="1"/>
</dbReference>
<evidence type="ECO:0000313" key="12">
    <source>
        <dbReference type="EMBL" id="GAA5483349.1"/>
    </source>
</evidence>
<evidence type="ECO:0000256" key="4">
    <source>
        <dbReference type="ARBA" id="ARBA00022448"/>
    </source>
</evidence>
<dbReference type="PRINTS" id="PR01853">
    <property type="entry name" value="YAJCTRNLCASE"/>
</dbReference>
<dbReference type="RefSeq" id="WP_353567460.1">
    <property type="nucleotide sequence ID" value="NZ_BAABRI010000014.1"/>
</dbReference>
<proteinExistence type="inferred from homology"/>
<comment type="subcellular location">
    <subcellularLocation>
        <location evidence="1">Cell membrane</location>
        <topology evidence="1">Single-pass membrane protein</topology>
    </subcellularLocation>
</comment>
<dbReference type="PANTHER" id="PTHR33909">
    <property type="entry name" value="SEC TRANSLOCON ACCESSORY COMPLEX SUBUNIT YAJC"/>
    <property type="match status" value="1"/>
</dbReference>
<dbReference type="PANTHER" id="PTHR33909:SF1">
    <property type="entry name" value="SEC TRANSLOCON ACCESSORY COMPLEX SUBUNIT YAJC"/>
    <property type="match status" value="1"/>
</dbReference>
<evidence type="ECO:0000256" key="9">
    <source>
        <dbReference type="ARBA" id="ARBA00023010"/>
    </source>
</evidence>
<dbReference type="EMBL" id="BAABRI010000014">
    <property type="protein sequence ID" value="GAA5483349.1"/>
    <property type="molecule type" value="Genomic_DNA"/>
</dbReference>
<comment type="similarity">
    <text evidence="2">Belongs to the YajC family.</text>
</comment>
<keyword evidence="7" id="KW-0653">Protein transport</keyword>
<feature type="transmembrane region" description="Helical" evidence="11">
    <location>
        <begin position="24"/>
        <end position="42"/>
    </location>
</feature>
<evidence type="ECO:0000256" key="10">
    <source>
        <dbReference type="ARBA" id="ARBA00023136"/>
    </source>
</evidence>
<keyword evidence="9" id="KW-0811">Translocation</keyword>
<dbReference type="InterPro" id="IPR003849">
    <property type="entry name" value="Preprotein_translocase_YajC"/>
</dbReference>
<dbReference type="Proteomes" id="UP001476282">
    <property type="component" value="Unassembled WGS sequence"/>
</dbReference>
<reference evidence="12 13" key="1">
    <citation type="submission" date="2024-02" db="EMBL/GenBank/DDBJ databases">
        <title>Haloferula sargassicola NBRC 104335.</title>
        <authorList>
            <person name="Ichikawa N."/>
            <person name="Katano-Makiyama Y."/>
            <person name="Hidaka K."/>
        </authorList>
    </citation>
    <scope>NUCLEOTIDE SEQUENCE [LARGE SCALE GENOMIC DNA]</scope>
    <source>
        <strain evidence="12 13">NBRC 104335</strain>
    </source>
</reference>
<evidence type="ECO:0000256" key="11">
    <source>
        <dbReference type="SAM" id="Phobius"/>
    </source>
</evidence>
<evidence type="ECO:0000256" key="8">
    <source>
        <dbReference type="ARBA" id="ARBA00022989"/>
    </source>
</evidence>
<keyword evidence="10 11" id="KW-0472">Membrane</keyword>
<evidence type="ECO:0000256" key="6">
    <source>
        <dbReference type="ARBA" id="ARBA00022692"/>
    </source>
</evidence>
<evidence type="ECO:0000256" key="1">
    <source>
        <dbReference type="ARBA" id="ARBA00004162"/>
    </source>
</evidence>
<organism evidence="12 13">
    <name type="scientific">Haloferula sargassicola</name>
    <dbReference type="NCBI Taxonomy" id="490096"/>
    <lineage>
        <taxon>Bacteria</taxon>
        <taxon>Pseudomonadati</taxon>
        <taxon>Verrucomicrobiota</taxon>
        <taxon>Verrucomicrobiia</taxon>
        <taxon>Verrucomicrobiales</taxon>
        <taxon>Verrucomicrobiaceae</taxon>
        <taxon>Haloferula</taxon>
    </lineage>
</organism>
<protein>
    <recommendedName>
        <fullName evidence="3">Sec translocon accessory complex subunit YajC</fullName>
    </recommendedName>
</protein>
<gene>
    <name evidence="12" type="ORF">Hsar01_02579</name>
</gene>
<dbReference type="SMART" id="SM01323">
    <property type="entry name" value="YajC"/>
    <property type="match status" value="1"/>
</dbReference>
<evidence type="ECO:0000256" key="7">
    <source>
        <dbReference type="ARBA" id="ARBA00022927"/>
    </source>
</evidence>
<evidence type="ECO:0000256" key="3">
    <source>
        <dbReference type="ARBA" id="ARBA00014962"/>
    </source>
</evidence>
<keyword evidence="4" id="KW-0813">Transport</keyword>
<keyword evidence="13" id="KW-1185">Reference proteome</keyword>